<evidence type="ECO:0000259" key="7">
    <source>
        <dbReference type="PROSITE" id="PS50893"/>
    </source>
</evidence>
<dbReference type="PANTHER" id="PTHR42711:SF17">
    <property type="entry name" value="ABC TRANSPORTER ATP-BINDING PROTEIN"/>
    <property type="match status" value="1"/>
</dbReference>
<dbReference type="InterPro" id="IPR027417">
    <property type="entry name" value="P-loop_NTPase"/>
</dbReference>
<feature type="compositionally biased region" description="Basic residues" evidence="6">
    <location>
        <begin position="286"/>
        <end position="299"/>
    </location>
</feature>
<dbReference type="InterPro" id="IPR050763">
    <property type="entry name" value="ABC_transporter_ATP-binding"/>
</dbReference>
<evidence type="ECO:0000256" key="3">
    <source>
        <dbReference type="ARBA" id="ARBA00022741"/>
    </source>
</evidence>
<evidence type="ECO:0000256" key="6">
    <source>
        <dbReference type="SAM" id="MobiDB-lite"/>
    </source>
</evidence>
<dbReference type="Proteomes" id="UP000676967">
    <property type="component" value="Chromosome"/>
</dbReference>
<dbReference type="InterPro" id="IPR003439">
    <property type="entry name" value="ABC_transporter-like_ATP-bd"/>
</dbReference>
<evidence type="ECO:0000256" key="2">
    <source>
        <dbReference type="ARBA" id="ARBA00022448"/>
    </source>
</evidence>
<evidence type="ECO:0000313" key="8">
    <source>
        <dbReference type="EMBL" id="BCJ40721.1"/>
    </source>
</evidence>
<accession>A0ABM7LN47</accession>
<keyword evidence="3" id="KW-0547">Nucleotide-binding</keyword>
<feature type="domain" description="ABC transporter" evidence="7">
    <location>
        <begin position="21"/>
        <end position="249"/>
    </location>
</feature>
<feature type="region of interest" description="Disordered" evidence="6">
    <location>
        <begin position="232"/>
        <end position="299"/>
    </location>
</feature>
<protein>
    <recommendedName>
        <fullName evidence="7">ABC transporter domain-containing protein</fullName>
    </recommendedName>
</protein>
<evidence type="ECO:0000313" key="9">
    <source>
        <dbReference type="Proteomes" id="UP000676967"/>
    </source>
</evidence>
<sequence>MHECHYGNAGIPPRLDGMNPIMCSGLRFAYERSEVVRGVDLEVRPGELFALLGTNGAGKTTTMDLLLGQRRPRAGTIRLLGRDPWHDRRRLAAEVGVAPQESGCAPELTVLETIRLWLRLHRRRDVHRAATDLLGEVHLEHRAELRVGRLSGGERRQLDLAVALCGQPRLLLLDEPTSGLDPQSRKHTWTLLRSLRERGTTILFTTHYLEEAEALANRLAIMDEGRVAFTGTVADAGGPGSLTGPSTTSPVRSRSPSHEPLPHTRPPSGPCEPGCKSPLDGSPSGRQRKPRYTRPPRTR</sequence>
<keyword evidence="9" id="KW-1185">Reference proteome</keyword>
<evidence type="ECO:0000256" key="5">
    <source>
        <dbReference type="ARBA" id="ARBA00023251"/>
    </source>
</evidence>
<keyword evidence="2" id="KW-0813">Transport</keyword>
<comment type="subcellular location">
    <subcellularLocation>
        <location evidence="1">Cell membrane</location>
        <topology evidence="1">Peripheral membrane protein</topology>
    </subcellularLocation>
</comment>
<reference evidence="8 9" key="1">
    <citation type="submission" date="2020-08" db="EMBL/GenBank/DDBJ databases">
        <title>Whole genome shotgun sequence of Actinoplanes ianthinogenes NBRC 13996.</title>
        <authorList>
            <person name="Komaki H."/>
            <person name="Tamura T."/>
        </authorList>
    </citation>
    <scope>NUCLEOTIDE SEQUENCE [LARGE SCALE GENOMIC DNA]</scope>
    <source>
        <strain evidence="8 9">NBRC 13996</strain>
    </source>
</reference>
<dbReference type="Gene3D" id="3.40.50.300">
    <property type="entry name" value="P-loop containing nucleotide triphosphate hydrolases"/>
    <property type="match status" value="1"/>
</dbReference>
<gene>
    <name evidence="8" type="ORF">Aiant_13780</name>
</gene>
<dbReference type="SUPFAM" id="SSF52540">
    <property type="entry name" value="P-loop containing nucleoside triphosphate hydrolases"/>
    <property type="match status" value="1"/>
</dbReference>
<organism evidence="8 9">
    <name type="scientific">Actinoplanes ianthinogenes</name>
    <dbReference type="NCBI Taxonomy" id="122358"/>
    <lineage>
        <taxon>Bacteria</taxon>
        <taxon>Bacillati</taxon>
        <taxon>Actinomycetota</taxon>
        <taxon>Actinomycetes</taxon>
        <taxon>Micromonosporales</taxon>
        <taxon>Micromonosporaceae</taxon>
        <taxon>Actinoplanes</taxon>
    </lineage>
</organism>
<feature type="compositionally biased region" description="Low complexity" evidence="6">
    <location>
        <begin position="242"/>
        <end position="254"/>
    </location>
</feature>
<keyword evidence="5" id="KW-0046">Antibiotic resistance</keyword>
<dbReference type="InterPro" id="IPR003593">
    <property type="entry name" value="AAA+_ATPase"/>
</dbReference>
<dbReference type="PROSITE" id="PS50893">
    <property type="entry name" value="ABC_TRANSPORTER_2"/>
    <property type="match status" value="1"/>
</dbReference>
<dbReference type="EMBL" id="AP023356">
    <property type="protein sequence ID" value="BCJ40721.1"/>
    <property type="molecule type" value="Genomic_DNA"/>
</dbReference>
<evidence type="ECO:0000256" key="1">
    <source>
        <dbReference type="ARBA" id="ARBA00004202"/>
    </source>
</evidence>
<proteinExistence type="predicted"/>
<evidence type="ECO:0000256" key="4">
    <source>
        <dbReference type="ARBA" id="ARBA00022840"/>
    </source>
</evidence>
<keyword evidence="4" id="KW-0067">ATP-binding</keyword>
<dbReference type="SMART" id="SM00382">
    <property type="entry name" value="AAA"/>
    <property type="match status" value="1"/>
</dbReference>
<dbReference type="PANTHER" id="PTHR42711">
    <property type="entry name" value="ABC TRANSPORTER ATP-BINDING PROTEIN"/>
    <property type="match status" value="1"/>
</dbReference>
<dbReference type="CDD" id="cd03230">
    <property type="entry name" value="ABC_DR_subfamily_A"/>
    <property type="match status" value="1"/>
</dbReference>
<dbReference type="Pfam" id="PF00005">
    <property type="entry name" value="ABC_tran"/>
    <property type="match status" value="1"/>
</dbReference>
<name>A0ABM7LN47_9ACTN</name>